<evidence type="ECO:0000256" key="4">
    <source>
        <dbReference type="ARBA" id="ARBA00022692"/>
    </source>
</evidence>
<dbReference type="InterPro" id="IPR043428">
    <property type="entry name" value="LivM-like"/>
</dbReference>
<keyword evidence="5" id="KW-0547">Nucleotide-binding</keyword>
<dbReference type="GO" id="GO:0005524">
    <property type="term" value="F:ATP binding"/>
    <property type="evidence" value="ECO:0007669"/>
    <property type="project" value="UniProtKB-KW"/>
</dbReference>
<dbReference type="PROSITE" id="PS50893">
    <property type="entry name" value="ABC_TRANSPORTER_2"/>
    <property type="match status" value="1"/>
</dbReference>
<protein>
    <submittedName>
        <fullName evidence="11">ATP-binding cassette domain-containing protein</fullName>
    </submittedName>
</protein>
<dbReference type="CDD" id="cd06581">
    <property type="entry name" value="TM_PBP1_LivM_like"/>
    <property type="match status" value="1"/>
</dbReference>
<evidence type="ECO:0000256" key="7">
    <source>
        <dbReference type="ARBA" id="ARBA00022989"/>
    </source>
</evidence>
<keyword evidence="8 9" id="KW-0472">Membrane</keyword>
<evidence type="ECO:0000259" key="10">
    <source>
        <dbReference type="PROSITE" id="PS50893"/>
    </source>
</evidence>
<keyword evidence="7 9" id="KW-1133">Transmembrane helix</keyword>
<dbReference type="InterPro" id="IPR001851">
    <property type="entry name" value="ABC_transp_permease"/>
</dbReference>
<dbReference type="InterPro" id="IPR003593">
    <property type="entry name" value="AAA+_ATPase"/>
</dbReference>
<feature type="transmembrane region" description="Helical" evidence="9">
    <location>
        <begin position="74"/>
        <end position="93"/>
    </location>
</feature>
<evidence type="ECO:0000313" key="11">
    <source>
        <dbReference type="EMBL" id="MCG2621221.1"/>
    </source>
</evidence>
<sequence length="620" mass="64620">MFDSIARMIGRPLLAVNRRWNVLGPVLALLLAAFVAALPWLGLDIGWQRQIILIAVLALVVSGLNLSFGYAGELALGQVFMYAAGAYTAGWLGKQGVTNIVVVLVVAIVAALLLGVITGAAGLRLGGWMLALTSLFFITLIPRVVNLMGDELGGFAGMAGISRPTLFGEPMKNTAFYLLVIICSALWIAVMRNLVKSREGTAFLVLKESPVLARTLGVSVYRTKLRAYALGGVPAGIAGVLYAYLDGYVSPGAFTFELGLIVLAAGILGGVLSIYGAILGAAVLQLGPARLSVFDTYAEVAYGVLLIVGGVLLSMGIAGIGHRFMNRLLAAARHDADAAPEAVAKPEFAALNGKQLEVSGVVVRFGGFTALDGVSMQAKPGEITALIGPNGSGKTTLLNAISGLIVPKDGEVSLDGTVFNGDPKLAAGSGIARTFQTPLIPSTLTVHEVAASGRLLRGKTTFVETVLRLPRYRRARIADRIAAGDALAAVGISSLADAQASTLPLGTRRLLEFARAIANEPSVLLLDEVASGLDENELKELAALIRGARDAGATVVLVEHNFELVRQISDHVVVLAEGKIIAQGDAGTIASDERVVNLYLGADIMHAHSRDDVAEGAVAP</sequence>
<feature type="transmembrane region" description="Helical" evidence="9">
    <location>
        <begin position="175"/>
        <end position="195"/>
    </location>
</feature>
<feature type="transmembrane region" description="Helical" evidence="9">
    <location>
        <begin position="20"/>
        <end position="41"/>
    </location>
</feature>
<keyword evidence="4 9" id="KW-0812">Transmembrane</keyword>
<evidence type="ECO:0000256" key="8">
    <source>
        <dbReference type="ARBA" id="ARBA00023136"/>
    </source>
</evidence>
<accession>A0ABS9L3K2</accession>
<keyword evidence="2" id="KW-0813">Transport</keyword>
<evidence type="ECO:0000256" key="2">
    <source>
        <dbReference type="ARBA" id="ARBA00022448"/>
    </source>
</evidence>
<dbReference type="InterPro" id="IPR051120">
    <property type="entry name" value="ABC_AA/LPS_Transport"/>
</dbReference>
<evidence type="ECO:0000256" key="5">
    <source>
        <dbReference type="ARBA" id="ARBA00022741"/>
    </source>
</evidence>
<gene>
    <name evidence="11" type="ORF">LVY72_04750</name>
</gene>
<evidence type="ECO:0000256" key="6">
    <source>
        <dbReference type="ARBA" id="ARBA00022840"/>
    </source>
</evidence>
<name>A0ABS9L3K2_9MICC</name>
<evidence type="ECO:0000313" key="12">
    <source>
        <dbReference type="Proteomes" id="UP001165368"/>
    </source>
</evidence>
<proteinExistence type="predicted"/>
<keyword evidence="12" id="KW-1185">Reference proteome</keyword>
<dbReference type="PANTHER" id="PTHR45772">
    <property type="entry name" value="CONSERVED COMPONENT OF ABC TRANSPORTER FOR NATURAL AMINO ACIDS-RELATED"/>
    <property type="match status" value="1"/>
</dbReference>
<dbReference type="InterPro" id="IPR027417">
    <property type="entry name" value="P-loop_NTPase"/>
</dbReference>
<evidence type="ECO:0000256" key="9">
    <source>
        <dbReference type="SAM" id="Phobius"/>
    </source>
</evidence>
<feature type="domain" description="ABC transporter" evidence="10">
    <location>
        <begin position="356"/>
        <end position="602"/>
    </location>
</feature>
<dbReference type="EMBL" id="JAKLTQ010000002">
    <property type="protein sequence ID" value="MCG2621221.1"/>
    <property type="molecule type" value="Genomic_DNA"/>
</dbReference>
<dbReference type="RefSeq" id="WP_237818327.1">
    <property type="nucleotide sequence ID" value="NZ_JAKLTQ010000002.1"/>
</dbReference>
<comment type="caution">
    <text evidence="11">The sequence shown here is derived from an EMBL/GenBank/DDBJ whole genome shotgun (WGS) entry which is preliminary data.</text>
</comment>
<evidence type="ECO:0000256" key="3">
    <source>
        <dbReference type="ARBA" id="ARBA00022475"/>
    </source>
</evidence>
<feature type="transmembrane region" description="Helical" evidence="9">
    <location>
        <begin position="99"/>
        <end position="118"/>
    </location>
</feature>
<reference evidence="11" key="1">
    <citation type="submission" date="2022-01" db="EMBL/GenBank/DDBJ databases">
        <authorList>
            <person name="Jo J.-H."/>
            <person name="Im W.-T."/>
        </authorList>
    </citation>
    <scope>NUCLEOTIDE SEQUENCE</scope>
    <source>
        <strain evidence="11">I2-34</strain>
    </source>
</reference>
<dbReference type="Proteomes" id="UP001165368">
    <property type="component" value="Unassembled WGS sequence"/>
</dbReference>
<dbReference type="SUPFAM" id="SSF52540">
    <property type="entry name" value="P-loop containing nucleoside triphosphate hydrolases"/>
    <property type="match status" value="1"/>
</dbReference>
<organism evidence="11 12">
    <name type="scientific">Arthrobacter hankyongi</name>
    <dbReference type="NCBI Taxonomy" id="2904801"/>
    <lineage>
        <taxon>Bacteria</taxon>
        <taxon>Bacillati</taxon>
        <taxon>Actinomycetota</taxon>
        <taxon>Actinomycetes</taxon>
        <taxon>Micrococcales</taxon>
        <taxon>Micrococcaceae</taxon>
        <taxon>Arthrobacter</taxon>
    </lineage>
</organism>
<dbReference type="Pfam" id="PF02653">
    <property type="entry name" value="BPD_transp_2"/>
    <property type="match status" value="1"/>
</dbReference>
<comment type="subcellular location">
    <subcellularLocation>
        <location evidence="1">Cell membrane</location>
        <topology evidence="1">Multi-pass membrane protein</topology>
    </subcellularLocation>
</comment>
<dbReference type="InterPro" id="IPR003439">
    <property type="entry name" value="ABC_transporter-like_ATP-bd"/>
</dbReference>
<dbReference type="Pfam" id="PF00005">
    <property type="entry name" value="ABC_tran"/>
    <property type="match status" value="1"/>
</dbReference>
<keyword evidence="6 11" id="KW-0067">ATP-binding</keyword>
<dbReference type="Gene3D" id="3.40.50.300">
    <property type="entry name" value="P-loop containing nucleotide triphosphate hydrolases"/>
    <property type="match status" value="1"/>
</dbReference>
<feature type="transmembrane region" description="Helical" evidence="9">
    <location>
        <begin position="227"/>
        <end position="245"/>
    </location>
</feature>
<keyword evidence="3" id="KW-1003">Cell membrane</keyword>
<feature type="transmembrane region" description="Helical" evidence="9">
    <location>
        <begin position="125"/>
        <end position="145"/>
    </location>
</feature>
<feature type="transmembrane region" description="Helical" evidence="9">
    <location>
        <begin position="47"/>
        <end position="67"/>
    </location>
</feature>
<feature type="transmembrane region" description="Helical" evidence="9">
    <location>
        <begin position="260"/>
        <end position="284"/>
    </location>
</feature>
<feature type="transmembrane region" description="Helical" evidence="9">
    <location>
        <begin position="296"/>
        <end position="320"/>
    </location>
</feature>
<dbReference type="SMART" id="SM00382">
    <property type="entry name" value="AAA"/>
    <property type="match status" value="1"/>
</dbReference>
<evidence type="ECO:0000256" key="1">
    <source>
        <dbReference type="ARBA" id="ARBA00004651"/>
    </source>
</evidence>